<proteinExistence type="predicted"/>
<sequence length="64" mass="7221">MYAVGVYIKNLVINEITGGTVNFGNCIRMSSNEASKTVQDSEQPSEENETASEQMPRLQFRLFF</sequence>
<dbReference type="Proteomes" id="UP000028549">
    <property type="component" value="Unassembled WGS sequence"/>
</dbReference>
<comment type="caution">
    <text evidence="2">The sequence shown here is derived from an EMBL/GenBank/DDBJ whole genome shotgun (WGS) entry which is preliminary data.</text>
</comment>
<name>A0A084H445_METID</name>
<dbReference type="EMBL" id="JNVC02000001">
    <property type="protein sequence ID" value="KEZ54357.1"/>
    <property type="molecule type" value="Genomic_DNA"/>
</dbReference>
<accession>A0A084H445</accession>
<organism evidence="2 3">
    <name type="scientific">Metabacillus indicus</name>
    <name type="common">Bacillus indicus</name>
    <dbReference type="NCBI Taxonomy" id="246786"/>
    <lineage>
        <taxon>Bacteria</taxon>
        <taxon>Bacillati</taxon>
        <taxon>Bacillota</taxon>
        <taxon>Bacilli</taxon>
        <taxon>Bacillales</taxon>
        <taxon>Bacillaceae</taxon>
        <taxon>Metabacillus</taxon>
    </lineage>
</organism>
<reference evidence="2 3" key="1">
    <citation type="journal article" date="2005" name="Int. J. Syst. Evol. Microbiol.">
        <title>Bacillus cibi sp. nov., isolated from jeotgal, a traditional Korean fermented seafood.</title>
        <authorList>
            <person name="Yoon J.H."/>
            <person name="Lee C.H."/>
            <person name="Oh T.K."/>
        </authorList>
    </citation>
    <scope>NUCLEOTIDE SEQUENCE [LARGE SCALE GENOMIC DNA]</scope>
    <source>
        <strain evidence="2 3">DSM 16189</strain>
    </source>
</reference>
<keyword evidence="3" id="KW-1185">Reference proteome</keyword>
<protein>
    <submittedName>
        <fullName evidence="2">Uncharacterized protein</fullName>
    </submittedName>
</protein>
<dbReference type="AlphaFoldDB" id="A0A084H445"/>
<feature type="region of interest" description="Disordered" evidence="1">
    <location>
        <begin position="33"/>
        <end position="55"/>
    </location>
</feature>
<gene>
    <name evidence="2" type="ORF">GS18_0205385</name>
</gene>
<evidence type="ECO:0000256" key="1">
    <source>
        <dbReference type="SAM" id="MobiDB-lite"/>
    </source>
</evidence>
<feature type="compositionally biased region" description="Polar residues" evidence="1">
    <location>
        <begin position="33"/>
        <end position="42"/>
    </location>
</feature>
<evidence type="ECO:0000313" key="3">
    <source>
        <dbReference type="Proteomes" id="UP000028549"/>
    </source>
</evidence>
<evidence type="ECO:0000313" key="2">
    <source>
        <dbReference type="EMBL" id="KEZ54357.1"/>
    </source>
</evidence>